<sequence>MRFDMENTSPERLVVQADNHIHLQSEDGQNMDNIKSEMKLNVEQNGNFLRHVEHTERWAKEHLRTDDFSDEDEEIDIVDSDDINSDISPIPSPSNDNCENGTEKIVTSTNSDTDGENKDGSGKKVGKTNLVKPPYSYIALITMSILQSSRKRLTLSGICEFIMNRFPYYREKFPAWQNSIRHNLSLNDCFVKIPREPGNPGKGNYWTLDPASEDMFDNGSFLRRRKRYKRHSDMMQQPTAFMTASDPYFHHHGFLAAHSHGHHPSIAATGLPYPYFSPTMAPSHLPFLTQGDIHLNGLNNARQSLQTAIPFNTLPHSLRETPLSHGGRGFAISPHAPSTPSPASTPASTTSKPGFSIDSIIGNTESSKKSNSSPASSPASSVPHSVTSSRATISSNISLPTSMAGVRPGLFDVTRSGNPAAFLAQFQTASLPNALDIEKYRQYLQACGLAGWQRHVEHTERWAKEHLRTDDFSDEDEEIDIVDSDDINSDISPIPSPSNDNCENGTEKIVTSTNSDTDGGKQRRFREKSICEFIMNRFPYYREKFPAWQNSIRHNLSLNDCFVKIPREPGNPGKGNYWTLDPASEDMFDNGSFLRRRKRYKRHSDMMQQPTAFMTASDPYFHHHGFLAAHSHGHHPSIAATDSIIGNTESSKKSNSSPASSPASSVPHSVTSSRATISSNISLPTSMAGVRPGLFDVTRSGNPAAFLAQFQTASLPNALDIEKYRQYLQACGLAGWQRVNLTFYLLLIVYNCVQITNLQKTVQIFVIEKIIII</sequence>
<comment type="subcellular location">
    <subcellularLocation>
        <location evidence="3">Nucleus</location>
    </subcellularLocation>
</comment>
<evidence type="ECO:0000313" key="7">
    <source>
        <dbReference type="Proteomes" id="UP001217089"/>
    </source>
</evidence>
<dbReference type="InterPro" id="IPR036388">
    <property type="entry name" value="WH-like_DNA-bd_sf"/>
</dbReference>
<dbReference type="InterPro" id="IPR030456">
    <property type="entry name" value="TF_fork_head_CS_2"/>
</dbReference>
<dbReference type="Pfam" id="PF00250">
    <property type="entry name" value="Forkhead"/>
    <property type="match status" value="2"/>
</dbReference>
<feature type="DNA-binding region" description="Fork-head" evidence="3">
    <location>
        <begin position="522"/>
        <end position="598"/>
    </location>
</feature>
<comment type="caution">
    <text evidence="6">The sequence shown here is derived from an EMBL/GenBank/DDBJ whole genome shotgun (WGS) entry which is preliminary data.</text>
</comment>
<feature type="region of interest" description="Disordered" evidence="4">
    <location>
        <begin position="79"/>
        <end position="127"/>
    </location>
</feature>
<dbReference type="SUPFAM" id="SSF46785">
    <property type="entry name" value="Winged helix' DNA-binding domain"/>
    <property type="match status" value="2"/>
</dbReference>
<evidence type="ECO:0000256" key="2">
    <source>
        <dbReference type="ARBA" id="ARBA00023242"/>
    </source>
</evidence>
<proteinExistence type="predicted"/>
<evidence type="ECO:0000256" key="3">
    <source>
        <dbReference type="PROSITE-ProRule" id="PRU00089"/>
    </source>
</evidence>
<feature type="compositionally biased region" description="Low complexity" evidence="4">
    <location>
        <begin position="85"/>
        <end position="97"/>
    </location>
</feature>
<feature type="region of interest" description="Disordered" evidence="4">
    <location>
        <begin position="316"/>
        <end position="388"/>
    </location>
</feature>
<dbReference type="CDD" id="cd20048">
    <property type="entry name" value="FH_FOXD4-like"/>
    <property type="match status" value="1"/>
</dbReference>
<evidence type="ECO:0000256" key="4">
    <source>
        <dbReference type="SAM" id="MobiDB-lite"/>
    </source>
</evidence>
<protein>
    <recommendedName>
        <fullName evidence="5">Fork-head domain-containing protein</fullName>
    </recommendedName>
</protein>
<dbReference type="InterPro" id="IPR001766">
    <property type="entry name" value="Fork_head_dom"/>
</dbReference>
<feature type="compositionally biased region" description="Low complexity" evidence="4">
    <location>
        <begin position="331"/>
        <end position="353"/>
    </location>
</feature>
<keyword evidence="2 3" id="KW-0539">Nucleus</keyword>
<dbReference type="PANTHER" id="PTHR11829:SF402">
    <property type="entry name" value="FORK HEAD DOMAIN-CONTAINING PROTEIN FD3-RELATED"/>
    <property type="match status" value="1"/>
</dbReference>
<feature type="compositionally biased region" description="Low complexity" evidence="4">
    <location>
        <begin position="489"/>
        <end position="501"/>
    </location>
</feature>
<evidence type="ECO:0000259" key="5">
    <source>
        <dbReference type="PROSITE" id="PS50039"/>
    </source>
</evidence>
<dbReference type="PROSITE" id="PS00658">
    <property type="entry name" value="FORK_HEAD_2"/>
    <property type="match status" value="2"/>
</dbReference>
<feature type="region of interest" description="Disordered" evidence="4">
    <location>
        <begin position="647"/>
        <end position="672"/>
    </location>
</feature>
<reference evidence="6 7" key="1">
    <citation type="submission" date="2022-12" db="EMBL/GenBank/DDBJ databases">
        <title>Chromosome-level genome of Tegillarca granosa.</title>
        <authorList>
            <person name="Kim J."/>
        </authorList>
    </citation>
    <scope>NUCLEOTIDE SEQUENCE [LARGE SCALE GENOMIC DNA]</scope>
    <source>
        <strain evidence="6">Teg-2019</strain>
        <tissue evidence="6">Adductor muscle</tissue>
    </source>
</reference>
<gene>
    <name evidence="6" type="ORF">KUTeg_017169</name>
</gene>
<dbReference type="SMART" id="SM00339">
    <property type="entry name" value="FH"/>
    <property type="match status" value="2"/>
</dbReference>
<feature type="DNA-binding region" description="Fork-head" evidence="3">
    <location>
        <begin position="132"/>
        <end position="226"/>
    </location>
</feature>
<name>A0ABQ9EN44_TEGGR</name>
<accession>A0ABQ9EN44</accession>
<evidence type="ECO:0000313" key="6">
    <source>
        <dbReference type="EMBL" id="KAJ8306624.1"/>
    </source>
</evidence>
<evidence type="ECO:0000256" key="1">
    <source>
        <dbReference type="ARBA" id="ARBA00023125"/>
    </source>
</evidence>
<dbReference type="PANTHER" id="PTHR11829">
    <property type="entry name" value="FORKHEAD BOX PROTEIN"/>
    <property type="match status" value="1"/>
</dbReference>
<dbReference type="PROSITE" id="PS50039">
    <property type="entry name" value="FORK_HEAD_3"/>
    <property type="match status" value="2"/>
</dbReference>
<keyword evidence="1 3" id="KW-0238">DNA-binding</keyword>
<feature type="region of interest" description="Disordered" evidence="4">
    <location>
        <begin position="485"/>
        <end position="504"/>
    </location>
</feature>
<dbReference type="Proteomes" id="UP001217089">
    <property type="component" value="Unassembled WGS sequence"/>
</dbReference>
<organism evidence="6 7">
    <name type="scientific">Tegillarca granosa</name>
    <name type="common">Malaysian cockle</name>
    <name type="synonym">Anadara granosa</name>
    <dbReference type="NCBI Taxonomy" id="220873"/>
    <lineage>
        <taxon>Eukaryota</taxon>
        <taxon>Metazoa</taxon>
        <taxon>Spiralia</taxon>
        <taxon>Lophotrochozoa</taxon>
        <taxon>Mollusca</taxon>
        <taxon>Bivalvia</taxon>
        <taxon>Autobranchia</taxon>
        <taxon>Pteriomorphia</taxon>
        <taxon>Arcoida</taxon>
        <taxon>Arcoidea</taxon>
        <taxon>Arcidae</taxon>
        <taxon>Tegillarca</taxon>
    </lineage>
</organism>
<keyword evidence="7" id="KW-1185">Reference proteome</keyword>
<feature type="domain" description="Fork-head" evidence="5">
    <location>
        <begin position="522"/>
        <end position="598"/>
    </location>
</feature>
<dbReference type="InterPro" id="IPR050211">
    <property type="entry name" value="FOX_domain-containing"/>
</dbReference>
<dbReference type="EMBL" id="JARBDR010000813">
    <property type="protein sequence ID" value="KAJ8306624.1"/>
    <property type="molecule type" value="Genomic_DNA"/>
</dbReference>
<feature type="domain" description="Fork-head" evidence="5">
    <location>
        <begin position="132"/>
        <end position="226"/>
    </location>
</feature>
<dbReference type="Gene3D" id="1.10.10.10">
    <property type="entry name" value="Winged helix-like DNA-binding domain superfamily/Winged helix DNA-binding domain"/>
    <property type="match status" value="2"/>
</dbReference>
<dbReference type="PRINTS" id="PR00053">
    <property type="entry name" value="FORKHEAD"/>
</dbReference>
<dbReference type="InterPro" id="IPR036390">
    <property type="entry name" value="WH_DNA-bd_sf"/>
</dbReference>
<feature type="compositionally biased region" description="Low complexity" evidence="4">
    <location>
        <begin position="363"/>
        <end position="388"/>
    </location>
</feature>